<evidence type="ECO:0000313" key="7">
    <source>
        <dbReference type="Proteomes" id="UP000075515"/>
    </source>
</evidence>
<feature type="transmembrane region" description="Helical" evidence="5">
    <location>
        <begin position="166"/>
        <end position="186"/>
    </location>
</feature>
<feature type="transmembrane region" description="Helical" evidence="5">
    <location>
        <begin position="107"/>
        <end position="128"/>
    </location>
</feature>
<feature type="transmembrane region" description="Helical" evidence="5">
    <location>
        <begin position="273"/>
        <end position="294"/>
    </location>
</feature>
<keyword evidence="3 5" id="KW-1133">Transmembrane helix</keyword>
<proteinExistence type="predicted"/>
<gene>
    <name evidence="6" type="ORF">BE18_40065</name>
</gene>
<comment type="subcellular location">
    <subcellularLocation>
        <location evidence="1">Membrane</location>
        <topology evidence="1">Multi-pass membrane protein</topology>
    </subcellularLocation>
</comment>
<evidence type="ECO:0000256" key="3">
    <source>
        <dbReference type="ARBA" id="ARBA00022989"/>
    </source>
</evidence>
<sequence length="331" mass="34682">MPTSSLHSPPSVTVSRAASAKSAARPPPAFLGLWRAARWKKNLPLTLLLFGGMLVSPAPVDAGAAAVALLTLLASSAFMTHVNVLTDAELDVSAKPELYRWLSVSRTFTVRALAAELLASAAGIGWLLAQGRALAGLGLGAFLALTVLYSYNYLSPGAAAARRLKAYWWGHLLTCLVSYFALWGAGLGLHTSGDARALAAWGPAFFFVSLSEYAVFLSESAVDAAEERRAGLKTLAALLGRRGSSLAAALLWLAAAVGLSLAGALAGPEQRRLLLVCFAPAVLWRGSVVALLAAPLDQHRDRVLRLAVPDVTFFGSRLLTVVSLVVLDAAS</sequence>
<protein>
    <submittedName>
        <fullName evidence="6">Uncharacterized protein</fullName>
    </submittedName>
</protein>
<evidence type="ECO:0000256" key="1">
    <source>
        <dbReference type="ARBA" id="ARBA00004141"/>
    </source>
</evidence>
<evidence type="ECO:0000256" key="4">
    <source>
        <dbReference type="ARBA" id="ARBA00023136"/>
    </source>
</evidence>
<name>A0A150RBA7_SORCE</name>
<feature type="transmembrane region" description="Helical" evidence="5">
    <location>
        <begin position="243"/>
        <end position="267"/>
    </location>
</feature>
<organism evidence="6 7">
    <name type="scientific">Sorangium cellulosum</name>
    <name type="common">Polyangium cellulosum</name>
    <dbReference type="NCBI Taxonomy" id="56"/>
    <lineage>
        <taxon>Bacteria</taxon>
        <taxon>Pseudomonadati</taxon>
        <taxon>Myxococcota</taxon>
        <taxon>Polyangia</taxon>
        <taxon>Polyangiales</taxon>
        <taxon>Polyangiaceae</taxon>
        <taxon>Sorangium</taxon>
    </lineage>
</organism>
<dbReference type="InterPro" id="IPR000537">
    <property type="entry name" value="UbiA_prenyltransferase"/>
</dbReference>
<evidence type="ECO:0000313" key="6">
    <source>
        <dbReference type="EMBL" id="KYF77515.1"/>
    </source>
</evidence>
<evidence type="ECO:0000256" key="2">
    <source>
        <dbReference type="ARBA" id="ARBA00022692"/>
    </source>
</evidence>
<dbReference type="Pfam" id="PF01040">
    <property type="entry name" value="UbiA"/>
    <property type="match status" value="1"/>
</dbReference>
<feature type="transmembrane region" description="Helical" evidence="5">
    <location>
        <begin position="134"/>
        <end position="154"/>
    </location>
</feature>
<accession>A0A150RBA7</accession>
<keyword evidence="4 5" id="KW-0472">Membrane</keyword>
<dbReference type="EMBL" id="JEMC01003906">
    <property type="protein sequence ID" value="KYF77515.1"/>
    <property type="molecule type" value="Genomic_DNA"/>
</dbReference>
<dbReference type="Proteomes" id="UP000075515">
    <property type="component" value="Unassembled WGS sequence"/>
</dbReference>
<dbReference type="GO" id="GO:0016020">
    <property type="term" value="C:membrane"/>
    <property type="evidence" value="ECO:0007669"/>
    <property type="project" value="UniProtKB-SubCell"/>
</dbReference>
<keyword evidence="2 5" id="KW-0812">Transmembrane</keyword>
<evidence type="ECO:0000256" key="5">
    <source>
        <dbReference type="SAM" id="Phobius"/>
    </source>
</evidence>
<dbReference type="GO" id="GO:0016765">
    <property type="term" value="F:transferase activity, transferring alkyl or aryl (other than methyl) groups"/>
    <property type="evidence" value="ECO:0007669"/>
    <property type="project" value="InterPro"/>
</dbReference>
<feature type="transmembrane region" description="Helical" evidence="5">
    <location>
        <begin position="66"/>
        <end position="86"/>
    </location>
</feature>
<comment type="caution">
    <text evidence="6">The sequence shown here is derived from an EMBL/GenBank/DDBJ whole genome shotgun (WGS) entry which is preliminary data.</text>
</comment>
<dbReference type="AlphaFoldDB" id="A0A150RBA7"/>
<reference evidence="6 7" key="1">
    <citation type="submission" date="2014-02" db="EMBL/GenBank/DDBJ databases">
        <title>The small core and large imbalanced accessory genome model reveals a collaborative survival strategy of Sorangium cellulosum strains in nature.</title>
        <authorList>
            <person name="Han K."/>
            <person name="Peng R."/>
            <person name="Blom J."/>
            <person name="Li Y.-Z."/>
        </authorList>
    </citation>
    <scope>NUCLEOTIDE SEQUENCE [LARGE SCALE GENOMIC DNA]</scope>
    <source>
        <strain evidence="6 7">So0149</strain>
    </source>
</reference>